<comment type="catalytic activity">
    <reaction evidence="10 11">
        <text>GMP + ATP = GDP + ADP</text>
        <dbReference type="Rhea" id="RHEA:20780"/>
        <dbReference type="ChEBI" id="CHEBI:30616"/>
        <dbReference type="ChEBI" id="CHEBI:58115"/>
        <dbReference type="ChEBI" id="CHEBI:58189"/>
        <dbReference type="ChEBI" id="CHEBI:456216"/>
        <dbReference type="EC" id="2.7.4.8"/>
    </reaction>
</comment>
<comment type="function">
    <text evidence="1 11">Essential for recycling GMP and indirectly, cGMP.</text>
</comment>
<comment type="similarity">
    <text evidence="2 11">Belongs to the guanylate kinase family.</text>
</comment>
<evidence type="ECO:0000256" key="5">
    <source>
        <dbReference type="ARBA" id="ARBA00022679"/>
    </source>
</evidence>
<keyword evidence="14" id="KW-1185">Reference proteome</keyword>
<evidence type="ECO:0000256" key="8">
    <source>
        <dbReference type="ARBA" id="ARBA00022840"/>
    </source>
</evidence>
<dbReference type="SUPFAM" id="SSF52540">
    <property type="entry name" value="P-loop containing nucleoside triphosphate hydrolases"/>
    <property type="match status" value="1"/>
</dbReference>
<dbReference type="CDD" id="cd00071">
    <property type="entry name" value="GMPK"/>
    <property type="match status" value="1"/>
</dbReference>
<comment type="subcellular location">
    <subcellularLocation>
        <location evidence="11">Cytoplasm</location>
    </subcellularLocation>
</comment>
<dbReference type="InterPro" id="IPR008145">
    <property type="entry name" value="GK/Ca_channel_bsu"/>
</dbReference>
<dbReference type="PANTHER" id="PTHR23117:SF13">
    <property type="entry name" value="GUANYLATE KINASE"/>
    <property type="match status" value="1"/>
</dbReference>
<feature type="binding site" evidence="11">
    <location>
        <begin position="16"/>
        <end position="23"/>
    </location>
    <ligand>
        <name>ATP</name>
        <dbReference type="ChEBI" id="CHEBI:30616"/>
    </ligand>
</feature>
<name>A0ABY8VIM7_9CORY</name>
<evidence type="ECO:0000256" key="6">
    <source>
        <dbReference type="ARBA" id="ARBA00022741"/>
    </source>
</evidence>
<keyword evidence="7 11" id="KW-0418">Kinase</keyword>
<dbReference type="InterPro" id="IPR008144">
    <property type="entry name" value="Guanylate_kin-like_dom"/>
</dbReference>
<dbReference type="EC" id="2.7.4.8" evidence="3 11"/>
<evidence type="ECO:0000256" key="3">
    <source>
        <dbReference type="ARBA" id="ARBA00012961"/>
    </source>
</evidence>
<dbReference type="PROSITE" id="PS50052">
    <property type="entry name" value="GUANYLATE_KINASE_2"/>
    <property type="match status" value="1"/>
</dbReference>
<feature type="domain" description="Guanylate kinase-like" evidence="12">
    <location>
        <begin position="9"/>
        <end position="189"/>
    </location>
</feature>
<evidence type="ECO:0000256" key="10">
    <source>
        <dbReference type="ARBA" id="ARBA00048594"/>
    </source>
</evidence>
<accession>A0ABY8VIM7</accession>
<protein>
    <recommendedName>
        <fullName evidence="4 11">Guanylate kinase</fullName>
        <ecNumber evidence="3 11">2.7.4.8</ecNumber>
    </recommendedName>
    <alternativeName>
        <fullName evidence="9 11">GMP kinase</fullName>
    </alternativeName>
</protein>
<evidence type="ECO:0000256" key="4">
    <source>
        <dbReference type="ARBA" id="ARBA00016296"/>
    </source>
</evidence>
<dbReference type="PANTHER" id="PTHR23117">
    <property type="entry name" value="GUANYLATE KINASE-RELATED"/>
    <property type="match status" value="1"/>
</dbReference>
<dbReference type="Gene3D" id="3.30.63.10">
    <property type="entry name" value="Guanylate Kinase phosphate binding domain"/>
    <property type="match status" value="1"/>
</dbReference>
<dbReference type="Pfam" id="PF00625">
    <property type="entry name" value="Guanylate_kin"/>
    <property type="match status" value="1"/>
</dbReference>
<dbReference type="GO" id="GO:0004385">
    <property type="term" value="F:GMP kinase activity"/>
    <property type="evidence" value="ECO:0007669"/>
    <property type="project" value="UniProtKB-EC"/>
</dbReference>
<gene>
    <name evidence="11 13" type="primary">gmk</name>
    <name evidence="13" type="ORF">QP027_05910</name>
</gene>
<sequence length="197" mass="21555">MPEEVKPLGRLVVLAGPSAVGKSTVVHRLRDDIKDMYFSVSMTTRSPRPGERDGEDYFFVSPEYFQERIDAGEMLEWADIHGGLQRSGTPAGPVREALSQGRPVLVEVDLEGARNVKALMPEAVTVFLAPPSWEELVDRLTSRGTESADVIQRRLDTARAELAAKEEFDDIVVNDDVDSAVAAIGAILLGGNTNNYE</sequence>
<organism evidence="13 14">
    <name type="scientific">Corynebacterium breve</name>
    <dbReference type="NCBI Taxonomy" id="3049799"/>
    <lineage>
        <taxon>Bacteria</taxon>
        <taxon>Bacillati</taxon>
        <taxon>Actinomycetota</taxon>
        <taxon>Actinomycetes</taxon>
        <taxon>Mycobacteriales</taxon>
        <taxon>Corynebacteriaceae</taxon>
        <taxon>Corynebacterium</taxon>
    </lineage>
</organism>
<dbReference type="InterPro" id="IPR027417">
    <property type="entry name" value="P-loop_NTPase"/>
</dbReference>
<dbReference type="HAMAP" id="MF_00328">
    <property type="entry name" value="Guanylate_kinase"/>
    <property type="match status" value="1"/>
</dbReference>
<dbReference type="InterPro" id="IPR020590">
    <property type="entry name" value="Guanylate_kinase_CS"/>
</dbReference>
<dbReference type="Proteomes" id="UP001225598">
    <property type="component" value="Chromosome"/>
</dbReference>
<dbReference type="Gene3D" id="3.40.50.300">
    <property type="entry name" value="P-loop containing nucleotide triphosphate hydrolases"/>
    <property type="match status" value="1"/>
</dbReference>
<dbReference type="NCBIfam" id="TIGR03263">
    <property type="entry name" value="guanyl_kin"/>
    <property type="match status" value="1"/>
</dbReference>
<reference evidence="13 14" key="1">
    <citation type="submission" date="2023-05" db="EMBL/GenBank/DDBJ databases">
        <title>Corynebacterium suedekumii sp. nov. and Corynebacterium breve sp. nov. isolated from raw cow's milk.</title>
        <authorList>
            <person name="Baer M.K."/>
            <person name="Mehl L."/>
            <person name="Hellmuth R."/>
            <person name="Marke G."/>
            <person name="Lipski A."/>
        </authorList>
    </citation>
    <scope>NUCLEOTIDE SEQUENCE [LARGE SCALE GENOMIC DNA]</scope>
    <source>
        <strain evidence="13 14">R4</strain>
    </source>
</reference>
<dbReference type="InterPro" id="IPR017665">
    <property type="entry name" value="Guanylate_kinase"/>
</dbReference>
<evidence type="ECO:0000256" key="11">
    <source>
        <dbReference type="HAMAP-Rule" id="MF_00328"/>
    </source>
</evidence>
<dbReference type="PROSITE" id="PS00856">
    <property type="entry name" value="GUANYLATE_KINASE_1"/>
    <property type="match status" value="1"/>
</dbReference>
<evidence type="ECO:0000313" key="13">
    <source>
        <dbReference type="EMBL" id="WIM68912.1"/>
    </source>
</evidence>
<keyword evidence="5 11" id="KW-0808">Transferase</keyword>
<dbReference type="RefSeq" id="WP_284826771.1">
    <property type="nucleotide sequence ID" value="NZ_CP126969.1"/>
</dbReference>
<evidence type="ECO:0000256" key="7">
    <source>
        <dbReference type="ARBA" id="ARBA00022777"/>
    </source>
</evidence>
<evidence type="ECO:0000256" key="9">
    <source>
        <dbReference type="ARBA" id="ARBA00030128"/>
    </source>
</evidence>
<keyword evidence="11" id="KW-0963">Cytoplasm</keyword>
<evidence type="ECO:0000313" key="14">
    <source>
        <dbReference type="Proteomes" id="UP001225598"/>
    </source>
</evidence>
<keyword evidence="8 11" id="KW-0067">ATP-binding</keyword>
<proteinExistence type="inferred from homology"/>
<evidence type="ECO:0000259" key="12">
    <source>
        <dbReference type="PROSITE" id="PS50052"/>
    </source>
</evidence>
<dbReference type="EMBL" id="CP126969">
    <property type="protein sequence ID" value="WIM68912.1"/>
    <property type="molecule type" value="Genomic_DNA"/>
</dbReference>
<evidence type="ECO:0000256" key="2">
    <source>
        <dbReference type="ARBA" id="ARBA00005790"/>
    </source>
</evidence>
<evidence type="ECO:0000256" key="1">
    <source>
        <dbReference type="ARBA" id="ARBA00003531"/>
    </source>
</evidence>
<keyword evidence="6 11" id="KW-0547">Nucleotide-binding</keyword>
<dbReference type="SMART" id="SM00072">
    <property type="entry name" value="GuKc"/>
    <property type="match status" value="1"/>
</dbReference>